<evidence type="ECO:0000256" key="2">
    <source>
        <dbReference type="PIRSR" id="PIRSR640198-2"/>
    </source>
</evidence>
<accession>A0A0K1XGF4</accession>
<dbReference type="SUPFAM" id="SSF46785">
    <property type="entry name" value="Winged helix' DNA-binding domain"/>
    <property type="match status" value="1"/>
</dbReference>
<dbReference type="InterPro" id="IPR036597">
    <property type="entry name" value="Fido-like_dom_sf"/>
</dbReference>
<feature type="domain" description="Fido" evidence="3">
    <location>
        <begin position="185"/>
        <end position="340"/>
    </location>
</feature>
<dbReference type="PROSITE" id="PS51459">
    <property type="entry name" value="FIDO"/>
    <property type="match status" value="1"/>
</dbReference>
<dbReference type="Gene3D" id="1.10.10.10">
    <property type="entry name" value="Winged helix-like DNA-binding domain superfamily/Winged helix DNA-binding domain"/>
    <property type="match status" value="1"/>
</dbReference>
<dbReference type="PATRIC" id="fig|1698449.3.peg.2314"/>
<dbReference type="AlphaFoldDB" id="A0A0K1XGF4"/>
<proteinExistence type="predicted"/>
<gene>
    <name evidence="4" type="ORF">AKN88_11465</name>
</gene>
<feature type="binding site" evidence="2">
    <location>
        <begin position="279"/>
        <end position="286"/>
    </location>
    <ligand>
        <name>ATP</name>
        <dbReference type="ChEBI" id="CHEBI:30616"/>
    </ligand>
</feature>
<dbReference type="InterPro" id="IPR003812">
    <property type="entry name" value="Fido"/>
</dbReference>
<dbReference type="InterPro" id="IPR036388">
    <property type="entry name" value="WH-like_DNA-bd_sf"/>
</dbReference>
<keyword evidence="5" id="KW-1185">Reference proteome</keyword>
<dbReference type="SUPFAM" id="SSF140931">
    <property type="entry name" value="Fic-like"/>
    <property type="match status" value="1"/>
</dbReference>
<dbReference type="InterPro" id="IPR036390">
    <property type="entry name" value="WH_DNA-bd_sf"/>
</dbReference>
<feature type="active site" evidence="1">
    <location>
        <position position="275"/>
    </location>
</feature>
<dbReference type="PANTHER" id="PTHR13504">
    <property type="entry name" value="FIDO DOMAIN-CONTAINING PROTEIN DDB_G0283145"/>
    <property type="match status" value="1"/>
</dbReference>
<dbReference type="Pfam" id="PF02661">
    <property type="entry name" value="Fic"/>
    <property type="match status" value="1"/>
</dbReference>
<keyword evidence="2" id="KW-0547">Nucleotide-binding</keyword>
<organism evidence="4 5">
    <name type="scientific">Thiopseudomonas alkaliphila</name>
    <dbReference type="NCBI Taxonomy" id="1697053"/>
    <lineage>
        <taxon>Bacteria</taxon>
        <taxon>Pseudomonadati</taxon>
        <taxon>Pseudomonadota</taxon>
        <taxon>Gammaproteobacteria</taxon>
        <taxon>Pseudomonadales</taxon>
        <taxon>Pseudomonadaceae</taxon>
        <taxon>Thiopseudomonas</taxon>
    </lineage>
</organism>
<evidence type="ECO:0000259" key="3">
    <source>
        <dbReference type="PROSITE" id="PS51459"/>
    </source>
</evidence>
<sequence length="454" mass="52619">MIKRPTHRVRNAFELLESIGEDAVGEYLPFYSPIDSSGRYLPYDEFRFRVPSGLNVDYAWQLRRLSRKNLSNEIIKLGAPEIQCTLYYTSNIQITISETDRFTTEAMLDWINNKFGESRGIQYLLNDLIEDESISSSQLEGAATTTIVAKNIIKNKASPRTVDERMIVGNFKLMMFAWENRDAELTTDLIKEFHITGVSGIDDDSYHPGKFRKTENVVVTDREGNIVHQPPTYKGLSERLAKVSEWVNKSHNSGRDYLHPLVKAIILHFIIGYEHPFHDGNGRVARALFYWYMFKHGYHAFRYIAISTLLKKAPAKYGKSYLYTETDDMDLTYFVDYQCDVIKRAIDDFKEVYEKTLKKIEEFNVFVYSSGLLGSLSDREKIIFQVASSSEYYEFTTNEVAKNLGCSYNTASTSLNNLVKMGIFNKTKEGKEWIYRMNPHEEILGRWKNKRASW</sequence>
<dbReference type="EMBL" id="CP012365">
    <property type="protein sequence ID" value="AKX60475.1"/>
    <property type="molecule type" value="Genomic_DNA"/>
</dbReference>
<dbReference type="RefSeq" id="WP_053101807.1">
    <property type="nucleotide sequence ID" value="NZ_CP012365.1"/>
</dbReference>
<dbReference type="GO" id="GO:0005524">
    <property type="term" value="F:ATP binding"/>
    <property type="evidence" value="ECO:0007669"/>
    <property type="project" value="UniProtKB-KW"/>
</dbReference>
<evidence type="ECO:0000256" key="1">
    <source>
        <dbReference type="PIRSR" id="PIRSR640198-1"/>
    </source>
</evidence>
<name>A0A0K1XGF4_9GAMM</name>
<dbReference type="PANTHER" id="PTHR13504:SF38">
    <property type="entry name" value="FIDO DOMAIN-CONTAINING PROTEIN"/>
    <property type="match status" value="1"/>
</dbReference>
<evidence type="ECO:0000313" key="5">
    <source>
        <dbReference type="Proteomes" id="UP000063953"/>
    </source>
</evidence>
<dbReference type="Proteomes" id="UP000063953">
    <property type="component" value="Chromosome"/>
</dbReference>
<protein>
    <submittedName>
        <fullName evidence="4">Cell filamentation protein Fic</fullName>
    </submittedName>
</protein>
<dbReference type="Gene3D" id="1.10.3290.10">
    <property type="entry name" value="Fido-like domain"/>
    <property type="match status" value="1"/>
</dbReference>
<keyword evidence="2" id="KW-0067">ATP-binding</keyword>
<dbReference type="InterPro" id="IPR040198">
    <property type="entry name" value="Fido_containing"/>
</dbReference>
<reference evidence="4 5" key="1">
    <citation type="journal article" date="2015" name="Genome Announc.">
        <title>Genome Sequences of Oblitimonas alkaliphila gen. nov. sp. nov. (Proposed), a Novel Bacterium of the Pseudomonadaceae Family.</title>
        <authorList>
            <person name="Lauer A.C."/>
            <person name="Nicholson A.C."/>
            <person name="Humrighouse B.W."/>
            <person name="Emery B."/>
            <person name="Drobish A."/>
            <person name="Juieng P."/>
            <person name="Loparev V."/>
            <person name="McQuiston J.R."/>
        </authorList>
    </citation>
    <scope>NUCLEOTIDE SEQUENCE [LARGE SCALE GENOMIC DNA]</scope>
    <source>
        <strain evidence="4 5">E5571</strain>
    </source>
</reference>
<evidence type="ECO:0000313" key="4">
    <source>
        <dbReference type="EMBL" id="AKX60475.1"/>
    </source>
</evidence>
<feature type="binding site" evidence="2">
    <location>
        <begin position="219"/>
        <end position="228"/>
    </location>
    <ligand>
        <name>ATP</name>
        <dbReference type="ChEBI" id="CHEBI:30616"/>
    </ligand>
</feature>